<organism evidence="1 3">
    <name type="scientific">Pseudobowmanella zhangzhouensis</name>
    <dbReference type="NCBI Taxonomy" id="1537679"/>
    <lineage>
        <taxon>Bacteria</taxon>
        <taxon>Pseudomonadati</taxon>
        <taxon>Pseudomonadota</taxon>
        <taxon>Gammaproteobacteria</taxon>
        <taxon>Alteromonadales</taxon>
        <taxon>Alteromonadaceae</taxon>
    </lineage>
</organism>
<comment type="caution">
    <text evidence="1">The sequence shown here is derived from an EMBL/GenBank/DDBJ whole genome shotgun (WGS) entry which is preliminary data.</text>
</comment>
<proteinExistence type="predicted"/>
<evidence type="ECO:0000313" key="2">
    <source>
        <dbReference type="EMBL" id="MFC6441726.1"/>
    </source>
</evidence>
<accession>A0ABW1XIG0</accession>
<dbReference type="Proteomes" id="UP001596364">
    <property type="component" value="Unassembled WGS sequence"/>
</dbReference>
<evidence type="ECO:0000313" key="3">
    <source>
        <dbReference type="Proteomes" id="UP001596364"/>
    </source>
</evidence>
<protein>
    <recommendedName>
        <fullName evidence="4">Tfp pilus assembly protein PilN</fullName>
    </recommendedName>
</protein>
<name>A0ABW1XIG0_9ALTE</name>
<reference evidence="1" key="3">
    <citation type="submission" date="2024-09" db="EMBL/GenBank/DDBJ databases">
        <authorList>
            <person name="Sun Q."/>
            <person name="Mori K."/>
        </authorList>
    </citation>
    <scope>NUCLEOTIDE SEQUENCE</scope>
    <source>
        <strain evidence="1">KCTC 42143</strain>
    </source>
</reference>
<evidence type="ECO:0008006" key="4">
    <source>
        <dbReference type="Google" id="ProtNLM"/>
    </source>
</evidence>
<keyword evidence="3" id="KW-1185">Reference proteome</keyword>
<reference evidence="3" key="2">
    <citation type="journal article" date="2019" name="Int. J. Syst. Evol. Microbiol.">
        <title>The Global Catalogue of Microorganisms (GCM) 10K type strain sequencing project: providing services to taxonomists for standard genome sequencing and annotation.</title>
        <authorList>
            <consortium name="The Broad Institute Genomics Platform"/>
            <consortium name="The Broad Institute Genome Sequencing Center for Infectious Disease"/>
            <person name="Wu L."/>
            <person name="Ma J."/>
        </authorList>
    </citation>
    <scope>NUCLEOTIDE SEQUENCE [LARGE SCALE GENOMIC DNA]</scope>
    <source>
        <strain evidence="3">CGMCC 1.16031</strain>
    </source>
</reference>
<dbReference type="EMBL" id="JBHSUS010000001">
    <property type="protein sequence ID" value="MFC6441726.1"/>
    <property type="molecule type" value="Genomic_DNA"/>
</dbReference>
<dbReference type="RefSeq" id="WP_131259559.1">
    <property type="nucleotide sequence ID" value="NZ_JBHSUS010000001.1"/>
</dbReference>
<dbReference type="EMBL" id="JBHSUS010000001">
    <property type="protein sequence ID" value="MFC6438560.1"/>
    <property type="molecule type" value="Genomic_DNA"/>
</dbReference>
<sequence length="165" mass="18444">MVLLSALLAMSVVFGLVFYQRTQTLQRENALLQGHISHTRHASKESLRVLRASMTELQNQLLSQLSQTQLRGVLSEHEYHTLDFLLSHLCDVVVLCTEKQLPVSQALQLIGKKQQANLSSLQLFVQKQSADVVSAWQLNQVPAFISVCVKLSRFKAHIPAQAQAS</sequence>
<reference evidence="1" key="1">
    <citation type="journal article" date="2014" name="Int. J. Syst. Evol. Microbiol.">
        <title>Complete genome of a new Firmicutes species belonging to the dominant human colonic microbiota ('Ruminococcus bicirculans') reveals two chromosomes and a selective capacity to utilize plant glucans.</title>
        <authorList>
            <consortium name="NISC Comparative Sequencing Program"/>
            <person name="Wegmann U."/>
            <person name="Louis P."/>
            <person name="Goesmann A."/>
            <person name="Henrissat B."/>
            <person name="Duncan S.H."/>
            <person name="Flint H.J."/>
        </authorList>
    </citation>
    <scope>NUCLEOTIDE SEQUENCE</scope>
    <source>
        <strain evidence="1">KCTC 42143</strain>
    </source>
</reference>
<gene>
    <name evidence="1" type="ORF">ACFP85_00080</name>
    <name evidence="2" type="ORF">ACFP85_16380</name>
</gene>
<evidence type="ECO:0000313" key="1">
    <source>
        <dbReference type="EMBL" id="MFC6438560.1"/>
    </source>
</evidence>